<gene>
    <name evidence="2" type="ORF">ElyMa_005211700</name>
</gene>
<protein>
    <recommendedName>
        <fullName evidence="4">Secreted protein</fullName>
    </recommendedName>
</protein>
<sequence>MMRKHRMVTHVLLEVALALVTVAAQMVSHPTLLQVAPKSVQRNPGLDVESSVWTLMLLKILPPKQAIPFRNTHILTTWMWLQQY</sequence>
<comment type="caution">
    <text evidence="2">The sequence shown here is derived from an EMBL/GenBank/DDBJ whole genome shotgun (WGS) entry which is preliminary data.</text>
</comment>
<proteinExistence type="predicted"/>
<evidence type="ECO:0008006" key="4">
    <source>
        <dbReference type="Google" id="ProtNLM"/>
    </source>
</evidence>
<feature type="chain" id="PRO_5043730358" description="Secreted protein" evidence="1">
    <location>
        <begin position="25"/>
        <end position="84"/>
    </location>
</feature>
<accession>A0AAV4JWB9</accession>
<dbReference type="AlphaFoldDB" id="A0AAV4JWB9"/>
<keyword evidence="1" id="KW-0732">Signal</keyword>
<dbReference type="EMBL" id="BMAT01010409">
    <property type="protein sequence ID" value="GFS26364.1"/>
    <property type="molecule type" value="Genomic_DNA"/>
</dbReference>
<organism evidence="2 3">
    <name type="scientific">Elysia marginata</name>
    <dbReference type="NCBI Taxonomy" id="1093978"/>
    <lineage>
        <taxon>Eukaryota</taxon>
        <taxon>Metazoa</taxon>
        <taxon>Spiralia</taxon>
        <taxon>Lophotrochozoa</taxon>
        <taxon>Mollusca</taxon>
        <taxon>Gastropoda</taxon>
        <taxon>Heterobranchia</taxon>
        <taxon>Euthyneura</taxon>
        <taxon>Panpulmonata</taxon>
        <taxon>Sacoglossa</taxon>
        <taxon>Placobranchoidea</taxon>
        <taxon>Plakobranchidae</taxon>
        <taxon>Elysia</taxon>
    </lineage>
</organism>
<evidence type="ECO:0000256" key="1">
    <source>
        <dbReference type="SAM" id="SignalP"/>
    </source>
</evidence>
<reference evidence="2 3" key="1">
    <citation type="journal article" date="2021" name="Elife">
        <title>Chloroplast acquisition without the gene transfer in kleptoplastic sea slugs, Plakobranchus ocellatus.</title>
        <authorList>
            <person name="Maeda T."/>
            <person name="Takahashi S."/>
            <person name="Yoshida T."/>
            <person name="Shimamura S."/>
            <person name="Takaki Y."/>
            <person name="Nagai Y."/>
            <person name="Toyoda A."/>
            <person name="Suzuki Y."/>
            <person name="Arimoto A."/>
            <person name="Ishii H."/>
            <person name="Satoh N."/>
            <person name="Nishiyama T."/>
            <person name="Hasebe M."/>
            <person name="Maruyama T."/>
            <person name="Minagawa J."/>
            <person name="Obokata J."/>
            <person name="Shigenobu S."/>
        </authorList>
    </citation>
    <scope>NUCLEOTIDE SEQUENCE [LARGE SCALE GENOMIC DNA]</scope>
</reference>
<feature type="signal peptide" evidence="1">
    <location>
        <begin position="1"/>
        <end position="24"/>
    </location>
</feature>
<dbReference type="Proteomes" id="UP000762676">
    <property type="component" value="Unassembled WGS sequence"/>
</dbReference>
<keyword evidence="3" id="KW-1185">Reference proteome</keyword>
<evidence type="ECO:0000313" key="3">
    <source>
        <dbReference type="Proteomes" id="UP000762676"/>
    </source>
</evidence>
<name>A0AAV4JWB9_9GAST</name>
<evidence type="ECO:0000313" key="2">
    <source>
        <dbReference type="EMBL" id="GFS26364.1"/>
    </source>
</evidence>